<keyword evidence="5" id="KW-0777">Teichoic acid biosynthesis</keyword>
<keyword evidence="4 7" id="KW-0808">Transferase</keyword>
<dbReference type="PANTHER" id="PTHR37316:SF3">
    <property type="entry name" value="TEICHOIC ACID GLYCEROL-PHOSPHATE TRANSFERASE"/>
    <property type="match status" value="1"/>
</dbReference>
<evidence type="ECO:0000256" key="5">
    <source>
        <dbReference type="ARBA" id="ARBA00022944"/>
    </source>
</evidence>
<evidence type="ECO:0000256" key="1">
    <source>
        <dbReference type="ARBA" id="ARBA00004202"/>
    </source>
</evidence>
<comment type="caution">
    <text evidence="7">The sequence shown here is derived from an EMBL/GenBank/DDBJ whole genome shotgun (WGS) entry which is preliminary data.</text>
</comment>
<gene>
    <name evidence="7" type="ORF">HCA78_03900</name>
</gene>
<dbReference type="RefSeq" id="WP_185532457.1">
    <property type="nucleotide sequence ID" value="NZ_JAARWW010000002.1"/>
</dbReference>
<proteinExistence type="inferred from homology"/>
<evidence type="ECO:0000313" key="8">
    <source>
        <dbReference type="Proteomes" id="UP000546806"/>
    </source>
</evidence>
<dbReference type="InterPro" id="IPR051612">
    <property type="entry name" value="Teichoic_Acid_Biosynth"/>
</dbReference>
<name>A0A842CKU2_9LIST</name>
<comment type="subcellular location">
    <subcellularLocation>
        <location evidence="1">Cell membrane</location>
        <topology evidence="1">Peripheral membrane protein</topology>
    </subcellularLocation>
</comment>
<evidence type="ECO:0000256" key="6">
    <source>
        <dbReference type="ARBA" id="ARBA00023136"/>
    </source>
</evidence>
<dbReference type="AlphaFoldDB" id="A0A842CKU2"/>
<keyword evidence="6" id="KW-0472">Membrane</keyword>
<sequence>MLQKLKEKLRILKARVKNGNYAYYFWLFPIQQRKIVVSTHYGRGFSDSPKYIVEELLKQKSLDIVWLVKKGEEANLPEGIRGVRYGTKQALKELATAKIWLDNCRQVQSPPKRRGQIYLQTWHSPMRLKKIEKDAEKKLPASYIDRAKRDSKNCDYMLAGSTFSKEMYQNAFWFSGEVLPAGTPRCDILLNNRDSIDEKVRAYFQAGADTKFILYAPTFRKTADTSIYIREFSDLRRAAKKRFGGKWKVLVRLHPNVAYLANDMVYDEYVLNATAYPDIQELLYATDLLITDYSSCMFDMAISGKKSMLYTPDLSEYISKERDLYFKIEELPFPISKTMSELVNKVLQFDEEEYQQELASFNKEIGLFETGTAAKEVAQKIQTFI</sequence>
<dbReference type="Pfam" id="PF04464">
    <property type="entry name" value="Glyphos_transf"/>
    <property type="match status" value="1"/>
</dbReference>
<dbReference type="InterPro" id="IPR007554">
    <property type="entry name" value="Glycerophosphate_synth"/>
</dbReference>
<accession>A0A842CKU2</accession>
<dbReference type="InterPro" id="IPR043149">
    <property type="entry name" value="TagF_N"/>
</dbReference>
<reference evidence="7 8" key="1">
    <citation type="submission" date="2020-03" db="EMBL/GenBank/DDBJ databases">
        <title>Soil Listeria distribution.</title>
        <authorList>
            <person name="Liao J."/>
            <person name="Wiedmann M."/>
        </authorList>
    </citation>
    <scope>NUCLEOTIDE SEQUENCE [LARGE SCALE GENOMIC DNA]</scope>
    <source>
        <strain evidence="7 8">FSL L7-0435</strain>
    </source>
</reference>
<dbReference type="GO" id="GO:0019350">
    <property type="term" value="P:teichoic acid biosynthetic process"/>
    <property type="evidence" value="ECO:0007669"/>
    <property type="project" value="UniProtKB-KW"/>
</dbReference>
<dbReference type="GO" id="GO:0005886">
    <property type="term" value="C:plasma membrane"/>
    <property type="evidence" value="ECO:0007669"/>
    <property type="project" value="UniProtKB-SubCell"/>
</dbReference>
<comment type="similarity">
    <text evidence="2">Belongs to the CDP-glycerol glycerophosphotransferase family.</text>
</comment>
<dbReference type="Gene3D" id="3.40.50.12580">
    <property type="match status" value="1"/>
</dbReference>
<protein>
    <submittedName>
        <fullName evidence="7">Glycerophosphotransferase</fullName>
    </submittedName>
</protein>
<keyword evidence="3" id="KW-1003">Cell membrane</keyword>
<evidence type="ECO:0000256" key="3">
    <source>
        <dbReference type="ARBA" id="ARBA00022475"/>
    </source>
</evidence>
<dbReference type="Proteomes" id="UP000546806">
    <property type="component" value="Unassembled WGS sequence"/>
</dbReference>
<evidence type="ECO:0000256" key="2">
    <source>
        <dbReference type="ARBA" id="ARBA00010488"/>
    </source>
</evidence>
<evidence type="ECO:0000313" key="7">
    <source>
        <dbReference type="EMBL" id="MBC2002901.1"/>
    </source>
</evidence>
<evidence type="ECO:0000256" key="4">
    <source>
        <dbReference type="ARBA" id="ARBA00022679"/>
    </source>
</evidence>
<dbReference type="GO" id="GO:0047355">
    <property type="term" value="F:CDP-glycerol glycerophosphotransferase activity"/>
    <property type="evidence" value="ECO:0007669"/>
    <property type="project" value="InterPro"/>
</dbReference>
<dbReference type="EMBL" id="JAARWW010000002">
    <property type="protein sequence ID" value="MBC2002901.1"/>
    <property type="molecule type" value="Genomic_DNA"/>
</dbReference>
<dbReference type="InterPro" id="IPR043148">
    <property type="entry name" value="TagF_C"/>
</dbReference>
<organism evidence="7 8">
    <name type="scientific">Listeria booriae</name>
    <dbReference type="NCBI Taxonomy" id="1552123"/>
    <lineage>
        <taxon>Bacteria</taxon>
        <taxon>Bacillati</taxon>
        <taxon>Bacillota</taxon>
        <taxon>Bacilli</taxon>
        <taxon>Bacillales</taxon>
        <taxon>Listeriaceae</taxon>
        <taxon>Listeria</taxon>
    </lineage>
</organism>
<dbReference type="Gene3D" id="3.40.50.11820">
    <property type="match status" value="1"/>
</dbReference>
<dbReference type="SUPFAM" id="SSF53756">
    <property type="entry name" value="UDP-Glycosyltransferase/glycogen phosphorylase"/>
    <property type="match status" value="1"/>
</dbReference>
<dbReference type="PANTHER" id="PTHR37316">
    <property type="entry name" value="TEICHOIC ACID GLYCEROL-PHOSPHATE PRIMASE"/>
    <property type="match status" value="1"/>
</dbReference>